<sequence length="84" mass="9586">MRKILVTVYKAIEIFLSSEPSAIIVFSGSSDSRTRLYQIAISKELVLLNGRFKVYGVSNEGFEFFRANQRYRAFVISSKNTNIV</sequence>
<dbReference type="STRING" id="651661.SAMN05660293_00644"/>
<reference evidence="2" key="1">
    <citation type="submission" date="2017-02" db="EMBL/GenBank/DDBJ databases">
        <authorList>
            <person name="Varghese N."/>
            <person name="Submissions S."/>
        </authorList>
    </citation>
    <scope>NUCLEOTIDE SEQUENCE [LARGE SCALE GENOMIC DNA]</scope>
    <source>
        <strain evidence="2">DSM 22270</strain>
    </source>
</reference>
<dbReference type="Proteomes" id="UP000190897">
    <property type="component" value="Unassembled WGS sequence"/>
</dbReference>
<protein>
    <submittedName>
        <fullName evidence="1">Uncharacterized protein</fullName>
    </submittedName>
</protein>
<organism evidence="1 2">
    <name type="scientific">Dyadobacter psychrophilus</name>
    <dbReference type="NCBI Taxonomy" id="651661"/>
    <lineage>
        <taxon>Bacteria</taxon>
        <taxon>Pseudomonadati</taxon>
        <taxon>Bacteroidota</taxon>
        <taxon>Cytophagia</taxon>
        <taxon>Cytophagales</taxon>
        <taxon>Spirosomataceae</taxon>
        <taxon>Dyadobacter</taxon>
    </lineage>
</organism>
<evidence type="ECO:0000313" key="2">
    <source>
        <dbReference type="Proteomes" id="UP000190897"/>
    </source>
</evidence>
<dbReference type="AlphaFoldDB" id="A0A1T5BVL8"/>
<dbReference type="InterPro" id="IPR053865">
    <property type="entry name" value="DUF6934"/>
</dbReference>
<keyword evidence="2" id="KW-1185">Reference proteome</keyword>
<evidence type="ECO:0000313" key="1">
    <source>
        <dbReference type="EMBL" id="SKB51207.1"/>
    </source>
</evidence>
<gene>
    <name evidence="1" type="ORF">SAMN05660293_00644</name>
</gene>
<proteinExistence type="predicted"/>
<dbReference type="Pfam" id="PF22028">
    <property type="entry name" value="DUF6934"/>
    <property type="match status" value="1"/>
</dbReference>
<accession>A0A1T5BVL8</accession>
<dbReference type="EMBL" id="FUZA01000001">
    <property type="protein sequence ID" value="SKB51207.1"/>
    <property type="molecule type" value="Genomic_DNA"/>
</dbReference>
<name>A0A1T5BVL8_9BACT</name>